<feature type="compositionally biased region" description="Low complexity" evidence="2">
    <location>
        <begin position="218"/>
        <end position="229"/>
    </location>
</feature>
<dbReference type="SUPFAM" id="SSF52058">
    <property type="entry name" value="L domain-like"/>
    <property type="match status" value="1"/>
</dbReference>
<comment type="caution">
    <text evidence="5">The sequence shown here is derived from an EMBL/GenBank/DDBJ whole genome shotgun (WGS) entry which is preliminary data.</text>
</comment>
<feature type="signal peptide" evidence="3">
    <location>
        <begin position="1"/>
        <end position="23"/>
    </location>
</feature>
<dbReference type="GO" id="GO:0016020">
    <property type="term" value="C:membrane"/>
    <property type="evidence" value="ECO:0007669"/>
    <property type="project" value="UniProtKB-SubCell"/>
</dbReference>
<protein>
    <recommendedName>
        <fullName evidence="4">Malectin-like domain-containing protein</fullName>
    </recommendedName>
</protein>
<dbReference type="Pfam" id="PF00560">
    <property type="entry name" value="LRR_1"/>
    <property type="match status" value="1"/>
</dbReference>
<feature type="domain" description="Malectin-like" evidence="4">
    <location>
        <begin position="35"/>
        <end position="347"/>
    </location>
</feature>
<feature type="region of interest" description="Disordered" evidence="2">
    <location>
        <begin position="205"/>
        <end position="229"/>
    </location>
</feature>
<organism evidence="5 6">
    <name type="scientific">Ilex paraguariensis</name>
    <name type="common">yerba mate</name>
    <dbReference type="NCBI Taxonomy" id="185542"/>
    <lineage>
        <taxon>Eukaryota</taxon>
        <taxon>Viridiplantae</taxon>
        <taxon>Streptophyta</taxon>
        <taxon>Embryophyta</taxon>
        <taxon>Tracheophyta</taxon>
        <taxon>Spermatophyta</taxon>
        <taxon>Magnoliopsida</taxon>
        <taxon>eudicotyledons</taxon>
        <taxon>Gunneridae</taxon>
        <taxon>Pentapetalae</taxon>
        <taxon>asterids</taxon>
        <taxon>campanulids</taxon>
        <taxon>Aquifoliales</taxon>
        <taxon>Aquifoliaceae</taxon>
        <taxon>Ilex</taxon>
    </lineage>
</organism>
<evidence type="ECO:0000259" key="4">
    <source>
        <dbReference type="Pfam" id="PF12819"/>
    </source>
</evidence>
<keyword evidence="3" id="KW-0732">Signal</keyword>
<dbReference type="Pfam" id="PF12819">
    <property type="entry name" value="Malectin_like"/>
    <property type="match status" value="1"/>
</dbReference>
<evidence type="ECO:0000313" key="6">
    <source>
        <dbReference type="Proteomes" id="UP001642360"/>
    </source>
</evidence>
<evidence type="ECO:0000313" key="5">
    <source>
        <dbReference type="EMBL" id="CAK9150616.1"/>
    </source>
</evidence>
<dbReference type="InterPro" id="IPR001611">
    <property type="entry name" value="Leu-rich_rpt"/>
</dbReference>
<dbReference type="InterPro" id="IPR024788">
    <property type="entry name" value="Malectin-like_Carb-bd_dom"/>
</dbReference>
<dbReference type="PANTHER" id="PTHR45631:SF27">
    <property type="entry name" value="PROTEIN KINASE DOMAIN-CONTAINING PROTEIN"/>
    <property type="match status" value="1"/>
</dbReference>
<dbReference type="Gene3D" id="3.80.10.10">
    <property type="entry name" value="Ribonuclease Inhibitor"/>
    <property type="match status" value="1"/>
</dbReference>
<dbReference type="Proteomes" id="UP001642360">
    <property type="component" value="Unassembled WGS sequence"/>
</dbReference>
<dbReference type="PANTHER" id="PTHR45631">
    <property type="entry name" value="OS07G0107800 PROTEIN-RELATED"/>
    <property type="match status" value="1"/>
</dbReference>
<evidence type="ECO:0000256" key="3">
    <source>
        <dbReference type="SAM" id="SignalP"/>
    </source>
</evidence>
<name>A0ABC8S043_9AQUA</name>
<evidence type="ECO:0000256" key="2">
    <source>
        <dbReference type="SAM" id="MobiDB-lite"/>
    </source>
</evidence>
<dbReference type="InterPro" id="IPR032675">
    <property type="entry name" value="LRR_dom_sf"/>
</dbReference>
<gene>
    <name evidence="5" type="ORF">ILEXP_LOCUS18774</name>
</gene>
<accession>A0ABC8S043</accession>
<comment type="subcellular location">
    <subcellularLocation>
        <location evidence="1">Membrane</location>
        <topology evidence="1">Single-pass membrane protein</topology>
    </subcellularLocation>
</comment>
<dbReference type="Gene3D" id="2.60.120.430">
    <property type="entry name" value="Galactose-binding lectin"/>
    <property type="match status" value="1"/>
</dbReference>
<sequence>MSLMTRWSHCILCLLLFIQSTCAQKGFVSLQCCADSEVTDPNSNITWITDENWYPDKLNCQQIKRAAQNDTLYDKARFFPSQLGTKWCYNLTAEKDQDYLIRGTFLFGDLQNTAPGSFDVLVGVTQIGLVNSSAPSEVEGILKATNNHFNFCLSTKKGEPYISKLELRPVNSDYLEREPSSVLKVIDRVDVGNTGQEIRYPHDPYDRIWRPELNPDQNATPTSSSSANTTITSANLTVPPIQVLQTALIHPERLEFLHNDLDTGYHEYDLFLYFLELNDSAQVTQRVFDIYINNEKRREIDILAGGSNSYAVVLNFTANGFLNLTMVKASNGSQLGPICNAYEILQVHPWLQETVQRDVDVIGDVRRELLERNQDNEVLKSWSGDPCLPLPWQGLFCEPINGSTVISKLNMSNNGFTGTIPLFPASSALISVDLSHNDLLGKIPESLTSLPYLKTLYVGCNPHLSKELPESFNRSRLKTE</sequence>
<keyword evidence="6" id="KW-1185">Reference proteome</keyword>
<dbReference type="EMBL" id="CAUOFW020002058">
    <property type="protein sequence ID" value="CAK9150616.1"/>
    <property type="molecule type" value="Genomic_DNA"/>
</dbReference>
<reference evidence="5 6" key="1">
    <citation type="submission" date="2024-02" db="EMBL/GenBank/DDBJ databases">
        <authorList>
            <person name="Vignale AGUSTIN F."/>
            <person name="Sosa J E."/>
            <person name="Modenutti C."/>
        </authorList>
    </citation>
    <scope>NUCLEOTIDE SEQUENCE [LARGE SCALE GENOMIC DNA]</scope>
</reference>
<evidence type="ECO:0000256" key="1">
    <source>
        <dbReference type="ARBA" id="ARBA00004167"/>
    </source>
</evidence>
<dbReference type="AlphaFoldDB" id="A0ABC8S043"/>
<feature type="chain" id="PRO_5044745484" description="Malectin-like domain-containing protein" evidence="3">
    <location>
        <begin position="24"/>
        <end position="480"/>
    </location>
</feature>
<proteinExistence type="predicted"/>